<comment type="caution">
    <text evidence="1">The sequence shown here is derived from an EMBL/GenBank/DDBJ whole genome shotgun (WGS) entry which is preliminary data.</text>
</comment>
<evidence type="ECO:0000313" key="2">
    <source>
        <dbReference type="Proteomes" id="UP001480082"/>
    </source>
</evidence>
<reference evidence="1 2" key="1">
    <citation type="journal article" date="2024" name="Proc. Natl. Acad. Sci. U.S.A.">
        <title>The evolutionary genomics of adaptation to stress in wild rhizobium bacteria.</title>
        <authorList>
            <person name="Kehlet-Delgado H."/>
            <person name="Montoya A.P."/>
            <person name="Jensen K.T."/>
            <person name="Wendlandt C.E."/>
            <person name="Dexheimer C."/>
            <person name="Roberts M."/>
            <person name="Torres Martinez L."/>
            <person name="Friesen M.L."/>
            <person name="Griffitts J.S."/>
            <person name="Porter S.S."/>
        </authorList>
    </citation>
    <scope>NUCLEOTIDE SEQUENCE [LARGE SCALE GENOMIC DNA]</scope>
    <source>
        <strain evidence="1 2">M0468</strain>
    </source>
</reference>
<dbReference type="EC" id="2.4.-.-" evidence="1"/>
<sequence>MGAADARSGGQPRVTALVPCNNAAAFISRTLDSLDSQTWPNLEILIGEDSSTDATPQIVAKFAAGRRNVRILNRQHNLGWLRNSNDLMASAEGELMFFAFHDDVVDPKYVETLVRALQDNPSAVLAYCDVEVIEVDGNSAISIFDRLSGLRGGLSRGLAMAQQPHGWWVPNRGLFRAWAFHRSGGIKPNSQGEYCADWTWLLHLSLLGAFVRVPEVLCHKYYRPGSISRTWTHHRTQRRALRAAGLREVWHSDLPWAQRAILLTTMLTRPWRLRRPGKAARSWLLAGWL</sequence>
<keyword evidence="1" id="KW-0808">Transferase</keyword>
<evidence type="ECO:0000313" key="1">
    <source>
        <dbReference type="EMBL" id="MER9285542.1"/>
    </source>
</evidence>
<protein>
    <submittedName>
        <fullName evidence="1">Glycosyltransferase</fullName>
        <ecNumber evidence="1">2.4.-.-</ecNumber>
    </submittedName>
</protein>
<gene>
    <name evidence="1" type="ORF">NKI81_16455</name>
</gene>
<accession>A0ACC6T0T0</accession>
<organism evidence="1 2">
    <name type="scientific">Mesorhizobium australicum</name>
    <dbReference type="NCBI Taxonomy" id="536018"/>
    <lineage>
        <taxon>Bacteria</taxon>
        <taxon>Pseudomonadati</taxon>
        <taxon>Pseudomonadota</taxon>
        <taxon>Alphaproteobacteria</taxon>
        <taxon>Hyphomicrobiales</taxon>
        <taxon>Phyllobacteriaceae</taxon>
        <taxon>Mesorhizobium</taxon>
    </lineage>
</organism>
<keyword evidence="1" id="KW-0328">Glycosyltransferase</keyword>
<name>A0ACC6T0T0_9HYPH</name>
<dbReference type="Proteomes" id="UP001480082">
    <property type="component" value="Unassembled WGS sequence"/>
</dbReference>
<proteinExistence type="predicted"/>
<dbReference type="EMBL" id="JAMYRI010000009">
    <property type="protein sequence ID" value="MER9285542.1"/>
    <property type="molecule type" value="Genomic_DNA"/>
</dbReference>
<keyword evidence="2" id="KW-1185">Reference proteome</keyword>